<keyword evidence="2" id="KW-0472">Membrane</keyword>
<dbReference type="Proteomes" id="UP001300745">
    <property type="component" value="Unassembled WGS sequence"/>
</dbReference>
<dbReference type="InterPro" id="IPR019051">
    <property type="entry name" value="Trp_biosyn_TM_oprn/chp"/>
</dbReference>
<keyword evidence="2" id="KW-1133">Transmembrane helix</keyword>
<dbReference type="NCBIfam" id="TIGR02234">
    <property type="entry name" value="trp_oprn_chp"/>
    <property type="match status" value="1"/>
</dbReference>
<evidence type="ECO:0000313" key="3">
    <source>
        <dbReference type="EMBL" id="MCX2936798.1"/>
    </source>
</evidence>
<proteinExistence type="predicted"/>
<name>A0ABT3SBB6_9MYCO</name>
<feature type="region of interest" description="Disordered" evidence="1">
    <location>
        <begin position="166"/>
        <end position="199"/>
    </location>
</feature>
<dbReference type="InterPro" id="IPR011746">
    <property type="entry name" value="Trp_synth-assoc_CHP"/>
</dbReference>
<dbReference type="RefSeq" id="WP_265996079.1">
    <property type="nucleotide sequence ID" value="NZ_JAPJDN010000005.1"/>
</dbReference>
<gene>
    <name evidence="3" type="ORF">ORI27_08810</name>
</gene>
<keyword evidence="2" id="KW-0812">Transmembrane</keyword>
<dbReference type="EMBL" id="JAPJDO010000005">
    <property type="protein sequence ID" value="MCX2936798.1"/>
    <property type="molecule type" value="Genomic_DNA"/>
</dbReference>
<accession>A0ABT3SBB6</accession>
<feature type="transmembrane region" description="Helical" evidence="2">
    <location>
        <begin position="74"/>
        <end position="95"/>
    </location>
</feature>
<organism evidence="3 4">
    <name type="scientific">Mycobacterium pinniadriaticum</name>
    <dbReference type="NCBI Taxonomy" id="2994102"/>
    <lineage>
        <taxon>Bacteria</taxon>
        <taxon>Bacillati</taxon>
        <taxon>Actinomycetota</taxon>
        <taxon>Actinomycetes</taxon>
        <taxon>Mycobacteriales</taxon>
        <taxon>Mycobacteriaceae</taxon>
        <taxon>Mycobacterium</taxon>
    </lineage>
</organism>
<protein>
    <submittedName>
        <fullName evidence="3">TIGR02234 family membrane protein</fullName>
    </submittedName>
</protein>
<feature type="transmembrane region" description="Helical" evidence="2">
    <location>
        <begin position="49"/>
        <end position="67"/>
    </location>
</feature>
<comment type="caution">
    <text evidence="3">The sequence shown here is derived from an EMBL/GenBank/DDBJ whole genome shotgun (WGS) entry which is preliminary data.</text>
</comment>
<evidence type="ECO:0000256" key="2">
    <source>
        <dbReference type="SAM" id="Phobius"/>
    </source>
</evidence>
<dbReference type="Pfam" id="PF09534">
    <property type="entry name" value="Trp_oprn_chp"/>
    <property type="match status" value="1"/>
</dbReference>
<sequence>MIRIGQLLLVVAAVLLWVASRLTWVSVTSFDGLGQPKTLTLSGAGWSNALLPLAVLLLAAAAAGLAVRGWSLRVVAVLVAVVTLLLGYLGVSLIVTPDVGPRGAALVGVPLASLVASDRQYLGAGLTVAAAVCALVAAVLMMRAAASGRGATAKYAAPAARRGTARSAEADPAMSERGMWDALDEGVDPTERHIDTEGR</sequence>
<reference evidence="3 4" key="1">
    <citation type="submission" date="2022-11" db="EMBL/GenBank/DDBJ databases">
        <title>Mycobacterium sp. nov.</title>
        <authorList>
            <person name="Papic B."/>
            <person name="Spicic S."/>
            <person name="Duvnjak S."/>
        </authorList>
    </citation>
    <scope>NUCLEOTIDE SEQUENCE [LARGE SCALE GENOMIC DNA]</scope>
    <source>
        <strain evidence="3 4">CVI_P4</strain>
    </source>
</reference>
<keyword evidence="4" id="KW-1185">Reference proteome</keyword>
<feature type="transmembrane region" description="Helical" evidence="2">
    <location>
        <begin position="121"/>
        <end position="141"/>
    </location>
</feature>
<evidence type="ECO:0000256" key="1">
    <source>
        <dbReference type="SAM" id="MobiDB-lite"/>
    </source>
</evidence>
<feature type="compositionally biased region" description="Basic and acidic residues" evidence="1">
    <location>
        <begin position="189"/>
        <end position="199"/>
    </location>
</feature>
<evidence type="ECO:0000313" key="4">
    <source>
        <dbReference type="Proteomes" id="UP001300745"/>
    </source>
</evidence>